<keyword evidence="2" id="KW-1185">Reference proteome</keyword>
<dbReference type="OrthoDB" id="10493209at2759"/>
<protein>
    <submittedName>
        <fullName evidence="1">Uncharacterized protein</fullName>
    </submittedName>
</protein>
<organism evidence="1 2">
    <name type="scientific">Parasponia andersonii</name>
    <name type="common">Sponia andersonii</name>
    <dbReference type="NCBI Taxonomy" id="3476"/>
    <lineage>
        <taxon>Eukaryota</taxon>
        <taxon>Viridiplantae</taxon>
        <taxon>Streptophyta</taxon>
        <taxon>Embryophyta</taxon>
        <taxon>Tracheophyta</taxon>
        <taxon>Spermatophyta</taxon>
        <taxon>Magnoliopsida</taxon>
        <taxon>eudicotyledons</taxon>
        <taxon>Gunneridae</taxon>
        <taxon>Pentapetalae</taxon>
        <taxon>rosids</taxon>
        <taxon>fabids</taxon>
        <taxon>Rosales</taxon>
        <taxon>Cannabaceae</taxon>
        <taxon>Parasponia</taxon>
    </lineage>
</organism>
<gene>
    <name evidence="1" type="ORF">PanWU01x14_041870</name>
</gene>
<dbReference type="AlphaFoldDB" id="A0A2P5DQJ3"/>
<sequence length="31" mass="3711">MPFCMSFYFHRWSRLSAGGVTALHGKTYRRF</sequence>
<evidence type="ECO:0000313" key="2">
    <source>
        <dbReference type="Proteomes" id="UP000237105"/>
    </source>
</evidence>
<reference evidence="2" key="1">
    <citation type="submission" date="2016-06" db="EMBL/GenBank/DDBJ databases">
        <title>Parallel loss of symbiosis genes in relatives of nitrogen-fixing non-legume Parasponia.</title>
        <authorList>
            <person name="Van Velzen R."/>
            <person name="Holmer R."/>
            <person name="Bu F."/>
            <person name="Rutten L."/>
            <person name="Van Zeijl A."/>
            <person name="Liu W."/>
            <person name="Santuari L."/>
            <person name="Cao Q."/>
            <person name="Sharma T."/>
            <person name="Shen D."/>
            <person name="Roswanjaya Y."/>
            <person name="Wardhani T."/>
            <person name="Kalhor M.S."/>
            <person name="Jansen J."/>
            <person name="Van den Hoogen J."/>
            <person name="Gungor B."/>
            <person name="Hartog M."/>
            <person name="Hontelez J."/>
            <person name="Verver J."/>
            <person name="Yang W.-C."/>
            <person name="Schijlen E."/>
            <person name="Repin R."/>
            <person name="Schilthuizen M."/>
            <person name="Schranz E."/>
            <person name="Heidstra R."/>
            <person name="Miyata K."/>
            <person name="Fedorova E."/>
            <person name="Kohlen W."/>
            <person name="Bisseling T."/>
            <person name="Smit S."/>
            <person name="Geurts R."/>
        </authorList>
    </citation>
    <scope>NUCLEOTIDE SEQUENCE [LARGE SCALE GENOMIC DNA]</scope>
    <source>
        <strain evidence="2">cv. WU1-14</strain>
    </source>
</reference>
<accession>A0A2P5DQJ3</accession>
<name>A0A2P5DQJ3_PARAD</name>
<dbReference type="Proteomes" id="UP000237105">
    <property type="component" value="Unassembled WGS sequence"/>
</dbReference>
<evidence type="ECO:0000313" key="1">
    <source>
        <dbReference type="EMBL" id="PON75562.1"/>
    </source>
</evidence>
<dbReference type="EMBL" id="JXTB01000023">
    <property type="protein sequence ID" value="PON75562.1"/>
    <property type="molecule type" value="Genomic_DNA"/>
</dbReference>
<proteinExistence type="predicted"/>
<comment type="caution">
    <text evidence="1">The sequence shown here is derived from an EMBL/GenBank/DDBJ whole genome shotgun (WGS) entry which is preliminary data.</text>
</comment>